<keyword evidence="2 4" id="KW-0689">Ribosomal protein</keyword>
<dbReference type="SUPFAM" id="SSF48662">
    <property type="entry name" value="Ribosomal protein L39e"/>
    <property type="match status" value="1"/>
</dbReference>
<dbReference type="GO" id="GO:0006412">
    <property type="term" value="P:translation"/>
    <property type="evidence" value="ECO:0007669"/>
    <property type="project" value="UniProtKB-UniRule"/>
</dbReference>
<organism evidence="6">
    <name type="scientific">Ignisphaera aggregans</name>
    <dbReference type="NCBI Taxonomy" id="334771"/>
    <lineage>
        <taxon>Archaea</taxon>
        <taxon>Thermoproteota</taxon>
        <taxon>Thermoprotei</taxon>
        <taxon>Desulfurococcales</taxon>
        <taxon>Desulfurococcaceae</taxon>
        <taxon>Ignisphaera</taxon>
    </lineage>
</organism>
<dbReference type="Gene3D" id="1.10.1620.10">
    <property type="entry name" value="Ribosomal protein L39e"/>
    <property type="match status" value="1"/>
</dbReference>
<reference evidence="6" key="1">
    <citation type="journal article" date="2020" name="mSystems">
        <title>Genome- and Community-Level Interaction Insights into Carbon Utilization and Element Cycling Functions of Hydrothermarchaeota in Hydrothermal Sediment.</title>
        <authorList>
            <person name="Zhou Z."/>
            <person name="Liu Y."/>
            <person name="Xu W."/>
            <person name="Pan J."/>
            <person name="Luo Z.H."/>
            <person name="Li M."/>
        </authorList>
    </citation>
    <scope>NUCLEOTIDE SEQUENCE [LARGE SCALE GENOMIC DNA]</scope>
    <source>
        <strain evidence="6">SpSt-637</strain>
        <strain evidence="5">SpSt-667</strain>
    </source>
</reference>
<dbReference type="InterPro" id="IPR023626">
    <property type="entry name" value="Ribosomal_eL39_dom_sf"/>
</dbReference>
<dbReference type="Pfam" id="PF00832">
    <property type="entry name" value="Ribosomal_L39"/>
    <property type="match status" value="1"/>
</dbReference>
<dbReference type="GO" id="GO:1990904">
    <property type="term" value="C:ribonucleoprotein complex"/>
    <property type="evidence" value="ECO:0007669"/>
    <property type="project" value="UniProtKB-KW"/>
</dbReference>
<dbReference type="NCBIfam" id="NF002316">
    <property type="entry name" value="PRK01242.1"/>
    <property type="match status" value="1"/>
</dbReference>
<comment type="similarity">
    <text evidence="1 4">Belongs to the eukaryotic ribosomal protein eL39 family.</text>
</comment>
<dbReference type="HAMAP" id="MF_00629">
    <property type="entry name" value="Ribosomal_eL39"/>
    <property type="match status" value="1"/>
</dbReference>
<evidence type="ECO:0000256" key="4">
    <source>
        <dbReference type="HAMAP-Rule" id="MF_00629"/>
    </source>
</evidence>
<dbReference type="InterPro" id="IPR000077">
    <property type="entry name" value="Ribosomal_eL39"/>
</dbReference>
<dbReference type="AlphaFoldDB" id="A0A7C4NKL1"/>
<evidence type="ECO:0000256" key="1">
    <source>
        <dbReference type="ARBA" id="ARBA00009339"/>
    </source>
</evidence>
<evidence type="ECO:0000256" key="2">
    <source>
        <dbReference type="ARBA" id="ARBA00022980"/>
    </source>
</evidence>
<comment type="caution">
    <text evidence="6">The sequence shown here is derived from an EMBL/GenBank/DDBJ whole genome shotgun (WGS) entry which is preliminary data.</text>
</comment>
<dbReference type="GO" id="GO:0003735">
    <property type="term" value="F:structural constituent of ribosome"/>
    <property type="evidence" value="ECO:0007669"/>
    <property type="project" value="InterPro"/>
</dbReference>
<gene>
    <name evidence="4" type="primary">rpl39e</name>
    <name evidence="6" type="ORF">ENU08_02345</name>
    <name evidence="5" type="ORF">ENU41_03745</name>
</gene>
<name>A0A7C4NKL1_9CREN</name>
<evidence type="ECO:0000313" key="6">
    <source>
        <dbReference type="EMBL" id="HGQ64069.1"/>
    </source>
</evidence>
<dbReference type="GO" id="GO:0005840">
    <property type="term" value="C:ribosome"/>
    <property type="evidence" value="ECO:0007669"/>
    <property type="project" value="UniProtKB-KW"/>
</dbReference>
<protein>
    <recommendedName>
        <fullName evidence="4">Large ribosomal subunit protein eL39</fullName>
    </recommendedName>
</protein>
<accession>A0A7C4NKL1</accession>
<sequence>MAHNKPLAKKLRLINREKNNQPIPTWITVRTRLKVRRPYRLRNWRRNKLKDV</sequence>
<dbReference type="EMBL" id="DTCK01000021">
    <property type="protein sequence ID" value="HGQ35775.1"/>
    <property type="molecule type" value="Genomic_DNA"/>
</dbReference>
<keyword evidence="3 4" id="KW-0687">Ribonucleoprotein</keyword>
<dbReference type="EMBL" id="DTBD01000017">
    <property type="protein sequence ID" value="HGQ64069.1"/>
    <property type="molecule type" value="Genomic_DNA"/>
</dbReference>
<proteinExistence type="inferred from homology"/>
<evidence type="ECO:0000256" key="3">
    <source>
        <dbReference type="ARBA" id="ARBA00023274"/>
    </source>
</evidence>
<evidence type="ECO:0000313" key="5">
    <source>
        <dbReference type="EMBL" id="HGQ35775.1"/>
    </source>
</evidence>